<organism evidence="5 6">
    <name type="scientific">Neiella marina</name>
    <dbReference type="NCBI Taxonomy" id="508461"/>
    <lineage>
        <taxon>Bacteria</taxon>
        <taxon>Pseudomonadati</taxon>
        <taxon>Pseudomonadota</taxon>
        <taxon>Gammaproteobacteria</taxon>
        <taxon>Alteromonadales</taxon>
        <taxon>Echinimonadaceae</taxon>
        <taxon>Neiella</taxon>
    </lineage>
</organism>
<accession>A0A8J2U502</accession>
<comment type="function">
    <text evidence="4">Required for maturation of urease via the functional incorporation of the urease nickel metallocenter.</text>
</comment>
<dbReference type="Proteomes" id="UP000619743">
    <property type="component" value="Unassembled WGS sequence"/>
</dbReference>
<keyword evidence="3 4" id="KW-0143">Chaperone</keyword>
<keyword evidence="2 4" id="KW-0996">Nickel insertion</keyword>
<comment type="subunit">
    <text evidence="4">UreD, UreF and UreG form a complex that acts as a GTP-hydrolysis-dependent molecular chaperone, activating the urease apoprotein by helping to assemble the nickel containing metallocenter of UreC. The UreE protein probably delivers the nickel.</text>
</comment>
<comment type="subcellular location">
    <subcellularLocation>
        <location evidence="4">Cytoplasm</location>
    </subcellularLocation>
</comment>
<dbReference type="OrthoDB" id="9798842at2"/>
<proteinExistence type="inferred from homology"/>
<reference evidence="6" key="1">
    <citation type="journal article" date="2019" name="Int. J. Syst. Evol. Microbiol.">
        <title>The Global Catalogue of Microorganisms (GCM) 10K type strain sequencing project: providing services to taxonomists for standard genome sequencing and annotation.</title>
        <authorList>
            <consortium name="The Broad Institute Genomics Platform"/>
            <consortium name="The Broad Institute Genome Sequencing Center for Infectious Disease"/>
            <person name="Wu L."/>
            <person name="Ma J."/>
        </authorList>
    </citation>
    <scope>NUCLEOTIDE SEQUENCE [LARGE SCALE GENOMIC DNA]</scope>
    <source>
        <strain evidence="6">CGMCC 1.10130</strain>
    </source>
</reference>
<comment type="similarity">
    <text evidence="1 4">Belongs to the UreD family.</text>
</comment>
<dbReference type="GO" id="GO:0005737">
    <property type="term" value="C:cytoplasm"/>
    <property type="evidence" value="ECO:0007669"/>
    <property type="project" value="UniProtKB-SubCell"/>
</dbReference>
<gene>
    <name evidence="4 5" type="primary">ureD</name>
    <name evidence="5" type="ORF">GCM10011369_17540</name>
</gene>
<protein>
    <recommendedName>
        <fullName evidence="4">Urease accessory protein UreD</fullName>
    </recommendedName>
</protein>
<dbReference type="AlphaFoldDB" id="A0A8J2U502"/>
<evidence type="ECO:0000256" key="3">
    <source>
        <dbReference type="ARBA" id="ARBA00023186"/>
    </source>
</evidence>
<keyword evidence="6" id="KW-1185">Reference proteome</keyword>
<evidence type="ECO:0000256" key="4">
    <source>
        <dbReference type="HAMAP-Rule" id="MF_01384"/>
    </source>
</evidence>
<dbReference type="InterPro" id="IPR002669">
    <property type="entry name" value="UreD"/>
</dbReference>
<dbReference type="EMBL" id="BMDX01000007">
    <property type="protein sequence ID" value="GGA76172.1"/>
    <property type="molecule type" value="Genomic_DNA"/>
</dbReference>
<comment type="caution">
    <text evidence="5">The sequence shown here is derived from an EMBL/GenBank/DDBJ whole genome shotgun (WGS) entry which is preliminary data.</text>
</comment>
<keyword evidence="4" id="KW-0963">Cytoplasm</keyword>
<dbReference type="RefSeq" id="WP_087505950.1">
    <property type="nucleotide sequence ID" value="NZ_BMDX01000007.1"/>
</dbReference>
<evidence type="ECO:0000313" key="6">
    <source>
        <dbReference type="Proteomes" id="UP000619743"/>
    </source>
</evidence>
<dbReference type="PANTHER" id="PTHR33643">
    <property type="entry name" value="UREASE ACCESSORY PROTEIN D"/>
    <property type="match status" value="1"/>
</dbReference>
<dbReference type="HAMAP" id="MF_01384">
    <property type="entry name" value="UreD"/>
    <property type="match status" value="1"/>
</dbReference>
<sequence>MTDYLNAINNNQASQTDQQRHWPAWIALGFDQARGKTRMNQMQFAGPLRVQRPFYPEGDSCHVYLLHPPGGLVSGDDLHIQVDCQPQSHALLTTPSAGKIYQADSANIEQKQRVDISVDNAKCEWLPMETIVFDGAHGFLNTQINLYGDARFIGMDVFCLGRTHSGLPFEQGMIEQTFNLYHNDKPLLLDRQRLGSQDPLIEALVGFNNCTVSGTLVAFGAGAPEQQVEQLRQAMADIEEERCISITQRLDLILVRYLGNCSEQAQRLLRQCWQILRPSIINKPACVPRIWNT</sequence>
<evidence type="ECO:0000256" key="1">
    <source>
        <dbReference type="ARBA" id="ARBA00007177"/>
    </source>
</evidence>
<name>A0A8J2U502_9GAMM</name>
<evidence type="ECO:0000313" key="5">
    <source>
        <dbReference type="EMBL" id="GGA76172.1"/>
    </source>
</evidence>
<dbReference type="Pfam" id="PF01774">
    <property type="entry name" value="UreD"/>
    <property type="match status" value="1"/>
</dbReference>
<dbReference type="PANTHER" id="PTHR33643:SF1">
    <property type="entry name" value="UREASE ACCESSORY PROTEIN D"/>
    <property type="match status" value="1"/>
</dbReference>
<dbReference type="GO" id="GO:0016151">
    <property type="term" value="F:nickel cation binding"/>
    <property type="evidence" value="ECO:0007669"/>
    <property type="project" value="UniProtKB-UniRule"/>
</dbReference>
<evidence type="ECO:0000256" key="2">
    <source>
        <dbReference type="ARBA" id="ARBA00022988"/>
    </source>
</evidence>